<keyword evidence="4" id="KW-0460">Magnesium</keyword>
<dbReference type="GO" id="GO:0019213">
    <property type="term" value="F:deacetylase activity"/>
    <property type="evidence" value="ECO:0007669"/>
    <property type="project" value="TreeGrafter"/>
</dbReference>
<dbReference type="GO" id="GO:0016787">
    <property type="term" value="F:hydrolase activity"/>
    <property type="evidence" value="ECO:0007669"/>
    <property type="project" value="UniProtKB-KW"/>
</dbReference>
<evidence type="ECO:0008006" key="9">
    <source>
        <dbReference type="Google" id="ProtNLM"/>
    </source>
</evidence>
<dbReference type="InterPro" id="IPR006879">
    <property type="entry name" value="YdjC-like"/>
</dbReference>
<comment type="cofactor">
    <cofactor evidence="1">
        <name>Mg(2+)</name>
        <dbReference type="ChEBI" id="CHEBI:18420"/>
    </cofactor>
</comment>
<reference evidence="7 8" key="1">
    <citation type="journal article" date="2012" name="J. Bacteriol.">
        <title>Genome Sequence of the Pattern-Forming Social Bacterium Paenibacillus dendritiformis C454 Chiral Morphotype.</title>
        <authorList>
            <person name="Sirota-Madi A."/>
            <person name="Olender T."/>
            <person name="Helman Y."/>
            <person name="Brainis I."/>
            <person name="Finkelshtein A."/>
            <person name="Roth D."/>
            <person name="Hagai E."/>
            <person name="Leshkowitz D."/>
            <person name="Brodsky L."/>
            <person name="Galatenko V."/>
            <person name="Nikolaev V."/>
            <person name="Gutnick D.L."/>
            <person name="Lancet D."/>
            <person name="Ben-Jacob E."/>
        </authorList>
    </citation>
    <scope>NUCLEOTIDE SEQUENCE [LARGE SCALE GENOMIC DNA]</scope>
    <source>
        <strain evidence="7 8">C454</strain>
    </source>
</reference>
<comment type="caution">
    <text evidence="7">The sequence shown here is derived from an EMBL/GenBank/DDBJ whole genome shotgun (WGS) entry which is preliminary data.</text>
</comment>
<protein>
    <recommendedName>
        <fullName evidence="9">YdjC family protein</fullName>
    </recommendedName>
</protein>
<proteinExistence type="predicted"/>
<dbReference type="Pfam" id="PF04794">
    <property type="entry name" value="YdjC"/>
    <property type="match status" value="1"/>
</dbReference>
<dbReference type="GO" id="GO:0046872">
    <property type="term" value="F:metal ion binding"/>
    <property type="evidence" value="ECO:0007669"/>
    <property type="project" value="UniProtKB-KW"/>
</dbReference>
<dbReference type="Proteomes" id="UP000003900">
    <property type="component" value="Unassembled WGS sequence"/>
</dbReference>
<keyword evidence="3" id="KW-0378">Hydrolase</keyword>
<dbReference type="SUPFAM" id="SSF88713">
    <property type="entry name" value="Glycoside hydrolase/deacetylase"/>
    <property type="match status" value="1"/>
</dbReference>
<dbReference type="PANTHER" id="PTHR31609">
    <property type="entry name" value="YDJC DEACETYLASE FAMILY MEMBER"/>
    <property type="match status" value="1"/>
</dbReference>
<keyword evidence="8" id="KW-1185">Reference proteome</keyword>
<dbReference type="InterPro" id="IPR011330">
    <property type="entry name" value="Glyco_hydro/deAcase_b/a-brl"/>
</dbReference>
<evidence type="ECO:0000256" key="3">
    <source>
        <dbReference type="ARBA" id="ARBA00022801"/>
    </source>
</evidence>
<dbReference type="PATRIC" id="fig|1131935.3.peg.3192"/>
<dbReference type="RefSeq" id="WP_006677564.1">
    <property type="nucleotide sequence ID" value="NZ_AHKH01000039.1"/>
</dbReference>
<name>H3SHQ2_9BACL</name>
<dbReference type="AlphaFoldDB" id="H3SHQ2"/>
<keyword evidence="5" id="KW-0119">Carbohydrate metabolism</keyword>
<evidence type="ECO:0000256" key="1">
    <source>
        <dbReference type="ARBA" id="ARBA00001946"/>
    </source>
</evidence>
<organism evidence="7 8">
    <name type="scientific">Paenibacillus dendritiformis C454</name>
    <dbReference type="NCBI Taxonomy" id="1131935"/>
    <lineage>
        <taxon>Bacteria</taxon>
        <taxon>Bacillati</taxon>
        <taxon>Bacillota</taxon>
        <taxon>Bacilli</taxon>
        <taxon>Bacillales</taxon>
        <taxon>Paenibacillaceae</taxon>
        <taxon>Paenibacillus</taxon>
    </lineage>
</organism>
<accession>H3SHQ2</accession>
<gene>
    <name evidence="7" type="ORF">PDENDC454_15347</name>
</gene>
<sequence length="356" mass="40072">MPRYVIINADDFGLSCSINRGIMEAHRLGTVSSASLMVNTPGFLEAVSLAKAAPSLGVGLHFNLTYGTPATNPLLVPSLVRAGGSFHGNHAEWRAHDIACELDNQYGRMLKHGLRPTHVDSHHHIHLDNPVVYSLVKKLVQHEQLPVRLPSSRPDPELPWATDELLMYTFDSQTGVPHLLSLLRNIPEGITELLCHPGYVDDDVRRLSTWTTAREEEMAVFIDPQVVGCIAELQAHGILQVIHYGQLPAIRSALNSETDSSHLSTTDDSISQAVEADTPPLPTSEHSLSQIPEEDTRLLQAPHRSILTRQNRVKIKRKRRKKKKSHRKRTRTARSRVRRHVRGKRKVCRRRREISF</sequence>
<evidence type="ECO:0000256" key="5">
    <source>
        <dbReference type="ARBA" id="ARBA00023277"/>
    </source>
</evidence>
<evidence type="ECO:0000256" key="6">
    <source>
        <dbReference type="SAM" id="MobiDB-lite"/>
    </source>
</evidence>
<feature type="region of interest" description="Disordered" evidence="6">
    <location>
        <begin position="258"/>
        <end position="356"/>
    </location>
</feature>
<dbReference type="Gene3D" id="3.20.20.370">
    <property type="entry name" value="Glycoside hydrolase/deacetylase"/>
    <property type="match status" value="1"/>
</dbReference>
<dbReference type="PANTHER" id="PTHR31609:SF1">
    <property type="entry name" value="CARBOHYDRATE DEACETYLASE"/>
    <property type="match status" value="1"/>
</dbReference>
<dbReference type="EMBL" id="AHKH01000039">
    <property type="protein sequence ID" value="EHQ61376.1"/>
    <property type="molecule type" value="Genomic_DNA"/>
</dbReference>
<evidence type="ECO:0000256" key="4">
    <source>
        <dbReference type="ARBA" id="ARBA00022842"/>
    </source>
</evidence>
<dbReference type="OrthoDB" id="9774177at2"/>
<dbReference type="GO" id="GO:0005975">
    <property type="term" value="P:carbohydrate metabolic process"/>
    <property type="evidence" value="ECO:0007669"/>
    <property type="project" value="InterPro"/>
</dbReference>
<dbReference type="STRING" id="1131935.PDENDC454_15347"/>
<evidence type="ECO:0000256" key="2">
    <source>
        <dbReference type="ARBA" id="ARBA00022723"/>
    </source>
</evidence>
<evidence type="ECO:0000313" key="8">
    <source>
        <dbReference type="Proteomes" id="UP000003900"/>
    </source>
</evidence>
<feature type="compositionally biased region" description="Low complexity" evidence="6">
    <location>
        <begin position="258"/>
        <end position="271"/>
    </location>
</feature>
<keyword evidence="2" id="KW-0479">Metal-binding</keyword>
<evidence type="ECO:0000313" key="7">
    <source>
        <dbReference type="EMBL" id="EHQ61376.1"/>
    </source>
</evidence>
<feature type="compositionally biased region" description="Basic residues" evidence="6">
    <location>
        <begin position="311"/>
        <end position="356"/>
    </location>
</feature>